<dbReference type="InterPro" id="IPR001610">
    <property type="entry name" value="PAC"/>
</dbReference>
<evidence type="ECO:0000259" key="6">
    <source>
        <dbReference type="PROSITE" id="PS50110"/>
    </source>
</evidence>
<dbReference type="InterPro" id="IPR036097">
    <property type="entry name" value="HisK_dim/P_sf"/>
</dbReference>
<feature type="modified residue" description="4-aspartylphosphate" evidence="4">
    <location>
        <position position="454"/>
    </location>
</feature>
<dbReference type="PANTHER" id="PTHR43547">
    <property type="entry name" value="TWO-COMPONENT HISTIDINE KINASE"/>
    <property type="match status" value="1"/>
</dbReference>
<dbReference type="InterPro" id="IPR036890">
    <property type="entry name" value="HATPase_C_sf"/>
</dbReference>
<evidence type="ECO:0000259" key="8">
    <source>
        <dbReference type="PROSITE" id="PS50113"/>
    </source>
</evidence>
<dbReference type="SMART" id="SM00448">
    <property type="entry name" value="REC"/>
    <property type="match status" value="1"/>
</dbReference>
<keyword evidence="3 4" id="KW-0597">Phosphoprotein</keyword>
<evidence type="ECO:0000256" key="3">
    <source>
        <dbReference type="ARBA" id="ARBA00022553"/>
    </source>
</evidence>
<dbReference type="CDD" id="cd00130">
    <property type="entry name" value="PAS"/>
    <property type="match status" value="1"/>
</dbReference>
<dbReference type="InterPro" id="IPR003661">
    <property type="entry name" value="HisK_dim/P_dom"/>
</dbReference>
<feature type="domain" description="PAS" evidence="7">
    <location>
        <begin position="16"/>
        <end position="86"/>
    </location>
</feature>
<dbReference type="FunFam" id="3.30.565.10:FF:000010">
    <property type="entry name" value="Sensor histidine kinase RcsC"/>
    <property type="match status" value="1"/>
</dbReference>
<reference evidence="9 10" key="1">
    <citation type="journal article" date="2011" name="J. Bacteriol.">
        <title>Genome sequence of Chthoniobacter flavus Ellin428, an aerobic heterotrophic soil bacterium.</title>
        <authorList>
            <person name="Kant R."/>
            <person name="van Passel M.W."/>
            <person name="Palva A."/>
            <person name="Lucas S."/>
            <person name="Lapidus A."/>
            <person name="Glavina Del Rio T."/>
            <person name="Dalin E."/>
            <person name="Tice H."/>
            <person name="Bruce D."/>
            <person name="Goodwin L."/>
            <person name="Pitluck S."/>
            <person name="Larimer F.W."/>
            <person name="Land M.L."/>
            <person name="Hauser L."/>
            <person name="Sangwan P."/>
            <person name="de Vos W.M."/>
            <person name="Janssen P.H."/>
            <person name="Smidt H."/>
        </authorList>
    </citation>
    <scope>NUCLEOTIDE SEQUENCE [LARGE SCALE GENOMIC DNA]</scope>
    <source>
        <strain evidence="9 10">Ellin428</strain>
    </source>
</reference>
<gene>
    <name evidence="9" type="ORF">CfE428DRAFT_1827</name>
</gene>
<dbReference type="CDD" id="cd00082">
    <property type="entry name" value="HisKA"/>
    <property type="match status" value="1"/>
</dbReference>
<dbReference type="InterPro" id="IPR004358">
    <property type="entry name" value="Sig_transdc_His_kin-like_C"/>
</dbReference>
<dbReference type="SUPFAM" id="SSF55874">
    <property type="entry name" value="ATPase domain of HSP90 chaperone/DNA topoisomerase II/histidine kinase"/>
    <property type="match status" value="1"/>
</dbReference>
<dbReference type="PROSITE" id="PS50112">
    <property type="entry name" value="PAS"/>
    <property type="match status" value="1"/>
</dbReference>
<dbReference type="InterPro" id="IPR035965">
    <property type="entry name" value="PAS-like_dom_sf"/>
</dbReference>
<dbReference type="GO" id="GO:0000155">
    <property type="term" value="F:phosphorelay sensor kinase activity"/>
    <property type="evidence" value="ECO:0007669"/>
    <property type="project" value="InterPro"/>
</dbReference>
<sequence length="528" mass="57460">MPPSQNIDAEAGLPPADFLLPAIIDSSEDAIVSKNLHSIVTSWNKSAERIFGFTAEEMIGQPISRLFPPDRMEEETHILSRITAGERVEHFETIRVRKDGKEIDVSLTISPVRDKTGKIVGASKIARDITGQKDAARRLAQAHEDLKRADRLKIDFLATLSHELRTPLTAILGWIQILKEEATPADLAQGLEVIERNVRLQSQLIEDLLDMSRIEAGKVSLDLQRVDLSAVVNAAVQTVRPTADAKDIRLTSLLADVDGVTMGDKNRLQQIVWNLLTNAIKFTPTHGRIQVTMHRAKSNVEVIVSDNGQGIAPEFLDHVFDRFRQADASTTRKHGGLGIGLSIARHLAELHGGHLKVSSLGLGKGASFTLSLPMLSAHHHTEPPGGEHPSATAETQAVGHLQGVKVLAVDDDTDSRGAIERILERNGAAVRTASSMEEALSEFTQFSPDVVLSDIGMPGHDGYELIARLRALPGGRTVPAVALTALARSEDRTRVLRAGFQMHLAKPVESHELVAVVQNLAALRMPQN</sequence>
<dbReference type="Gene3D" id="3.30.565.10">
    <property type="entry name" value="Histidine kinase-like ATPase, C-terminal domain"/>
    <property type="match status" value="1"/>
</dbReference>
<dbReference type="SMART" id="SM00086">
    <property type="entry name" value="PAC"/>
    <property type="match status" value="1"/>
</dbReference>
<dbReference type="EMBL" id="ABVL01000004">
    <property type="protein sequence ID" value="EDY20630.1"/>
    <property type="molecule type" value="Genomic_DNA"/>
</dbReference>
<evidence type="ECO:0000313" key="10">
    <source>
        <dbReference type="Proteomes" id="UP000005824"/>
    </source>
</evidence>
<dbReference type="PROSITE" id="PS50110">
    <property type="entry name" value="RESPONSE_REGULATORY"/>
    <property type="match status" value="1"/>
</dbReference>
<feature type="domain" description="Response regulatory" evidence="6">
    <location>
        <begin position="405"/>
        <end position="521"/>
    </location>
</feature>
<dbReference type="SMART" id="SM00388">
    <property type="entry name" value="HisKA"/>
    <property type="match status" value="1"/>
</dbReference>
<dbReference type="InterPro" id="IPR000700">
    <property type="entry name" value="PAS-assoc_C"/>
</dbReference>
<dbReference type="STRING" id="497964.CfE428DRAFT_1827"/>
<dbReference type="PRINTS" id="PR00344">
    <property type="entry name" value="BCTRLSENSOR"/>
</dbReference>
<comment type="catalytic activity">
    <reaction evidence="1">
        <text>ATP + protein L-histidine = ADP + protein N-phospho-L-histidine.</text>
        <dbReference type="EC" id="2.7.13.3"/>
    </reaction>
</comment>
<dbReference type="Pfam" id="PF13426">
    <property type="entry name" value="PAS_9"/>
    <property type="match status" value="1"/>
</dbReference>
<dbReference type="SMART" id="SM00091">
    <property type="entry name" value="PAS"/>
    <property type="match status" value="1"/>
</dbReference>
<evidence type="ECO:0000256" key="1">
    <source>
        <dbReference type="ARBA" id="ARBA00000085"/>
    </source>
</evidence>
<evidence type="ECO:0000256" key="4">
    <source>
        <dbReference type="PROSITE-ProRule" id="PRU00169"/>
    </source>
</evidence>
<proteinExistence type="predicted"/>
<dbReference type="PROSITE" id="PS50113">
    <property type="entry name" value="PAC"/>
    <property type="match status" value="1"/>
</dbReference>
<dbReference type="PROSITE" id="PS50109">
    <property type="entry name" value="HIS_KIN"/>
    <property type="match status" value="1"/>
</dbReference>
<comment type="caution">
    <text evidence="9">The sequence shown here is derived from an EMBL/GenBank/DDBJ whole genome shotgun (WGS) entry which is preliminary data.</text>
</comment>
<dbReference type="Gene3D" id="3.30.450.20">
    <property type="entry name" value="PAS domain"/>
    <property type="match status" value="1"/>
</dbReference>
<feature type="domain" description="PAC" evidence="8">
    <location>
        <begin position="89"/>
        <end position="141"/>
    </location>
</feature>
<dbReference type="SUPFAM" id="SSF55785">
    <property type="entry name" value="PYP-like sensor domain (PAS domain)"/>
    <property type="match status" value="1"/>
</dbReference>
<dbReference type="NCBIfam" id="TIGR00229">
    <property type="entry name" value="sensory_box"/>
    <property type="match status" value="1"/>
</dbReference>
<dbReference type="InterPro" id="IPR003594">
    <property type="entry name" value="HATPase_dom"/>
</dbReference>
<keyword evidence="10" id="KW-1185">Reference proteome</keyword>
<dbReference type="Pfam" id="PF00072">
    <property type="entry name" value="Response_reg"/>
    <property type="match status" value="1"/>
</dbReference>
<dbReference type="PANTHER" id="PTHR43547:SF2">
    <property type="entry name" value="HYBRID SIGNAL TRANSDUCTION HISTIDINE KINASE C"/>
    <property type="match status" value="1"/>
</dbReference>
<dbReference type="SUPFAM" id="SSF47384">
    <property type="entry name" value="Homodimeric domain of signal transducing histidine kinase"/>
    <property type="match status" value="1"/>
</dbReference>
<name>B4CYT9_9BACT</name>
<dbReference type="EC" id="2.7.13.3" evidence="2"/>
<dbReference type="Gene3D" id="3.40.50.2300">
    <property type="match status" value="1"/>
</dbReference>
<evidence type="ECO:0000256" key="2">
    <source>
        <dbReference type="ARBA" id="ARBA00012438"/>
    </source>
</evidence>
<dbReference type="InterPro" id="IPR001789">
    <property type="entry name" value="Sig_transdc_resp-reg_receiver"/>
</dbReference>
<evidence type="ECO:0000259" key="7">
    <source>
        <dbReference type="PROSITE" id="PS50112"/>
    </source>
</evidence>
<keyword evidence="9" id="KW-0808">Transferase</keyword>
<dbReference type="SMART" id="SM00387">
    <property type="entry name" value="HATPase_c"/>
    <property type="match status" value="1"/>
</dbReference>
<organism evidence="9 10">
    <name type="scientific">Chthoniobacter flavus Ellin428</name>
    <dbReference type="NCBI Taxonomy" id="497964"/>
    <lineage>
        <taxon>Bacteria</taxon>
        <taxon>Pseudomonadati</taxon>
        <taxon>Verrucomicrobiota</taxon>
        <taxon>Spartobacteria</taxon>
        <taxon>Chthoniobacterales</taxon>
        <taxon>Chthoniobacteraceae</taxon>
        <taxon>Chthoniobacter</taxon>
    </lineage>
</organism>
<dbReference type="InterPro" id="IPR011006">
    <property type="entry name" value="CheY-like_superfamily"/>
</dbReference>
<dbReference type="InterPro" id="IPR000014">
    <property type="entry name" value="PAS"/>
</dbReference>
<dbReference type="Proteomes" id="UP000005824">
    <property type="component" value="Unassembled WGS sequence"/>
</dbReference>
<dbReference type="CDD" id="cd17580">
    <property type="entry name" value="REC_2_DhkD-like"/>
    <property type="match status" value="1"/>
</dbReference>
<protein>
    <recommendedName>
        <fullName evidence="2">histidine kinase</fullName>
        <ecNumber evidence="2">2.7.13.3</ecNumber>
    </recommendedName>
</protein>
<dbReference type="eggNOG" id="COG2205">
    <property type="taxonomic scope" value="Bacteria"/>
</dbReference>
<dbReference type="AlphaFoldDB" id="B4CYT9"/>
<accession>B4CYT9</accession>
<dbReference type="InParanoid" id="B4CYT9"/>
<evidence type="ECO:0000313" key="9">
    <source>
        <dbReference type="EMBL" id="EDY20630.1"/>
    </source>
</evidence>
<evidence type="ECO:0000259" key="5">
    <source>
        <dbReference type="PROSITE" id="PS50109"/>
    </source>
</evidence>
<dbReference type="RefSeq" id="WP_006979153.1">
    <property type="nucleotide sequence ID" value="NZ_ABVL01000004.1"/>
</dbReference>
<dbReference type="InterPro" id="IPR005467">
    <property type="entry name" value="His_kinase_dom"/>
</dbReference>
<dbReference type="Pfam" id="PF00512">
    <property type="entry name" value="HisKA"/>
    <property type="match status" value="1"/>
</dbReference>
<dbReference type="eggNOG" id="COG5002">
    <property type="taxonomic scope" value="Bacteria"/>
</dbReference>
<dbReference type="SUPFAM" id="SSF52172">
    <property type="entry name" value="CheY-like"/>
    <property type="match status" value="1"/>
</dbReference>
<dbReference type="Gene3D" id="1.10.287.130">
    <property type="match status" value="1"/>
</dbReference>
<feature type="domain" description="Histidine kinase" evidence="5">
    <location>
        <begin position="159"/>
        <end position="376"/>
    </location>
</feature>
<keyword evidence="9" id="KW-0418">Kinase</keyword>
<dbReference type="Pfam" id="PF02518">
    <property type="entry name" value="HATPase_c"/>
    <property type="match status" value="1"/>
</dbReference>